<dbReference type="NCBIfam" id="NF033788">
    <property type="entry name" value="HTH_metalloreg"/>
    <property type="match status" value="1"/>
</dbReference>
<dbReference type="InterPro" id="IPR036388">
    <property type="entry name" value="WH-like_DNA-bd_sf"/>
</dbReference>
<gene>
    <name evidence="5" type="ORF">GRI99_05100</name>
</gene>
<comment type="caution">
    <text evidence="5">The sequence shown here is derived from an EMBL/GenBank/DDBJ whole genome shotgun (WGS) entry which is preliminary data.</text>
</comment>
<sequence length="103" mass="11580">MKPTDRSELKTNATIMSGRLKLMSHPERLLMLCRMDEGEVSVNELVELSGLSQSSVSQHLALLREEDVVRVRGEAQLRFYSLKDPIVRGVIHTLCELCAAQSQ</sequence>
<dbReference type="InterPro" id="IPR001845">
    <property type="entry name" value="HTH_ArsR_DNA-bd_dom"/>
</dbReference>
<dbReference type="PANTHER" id="PTHR43132:SF2">
    <property type="entry name" value="ARSENICAL RESISTANCE OPERON REPRESSOR ARSR-RELATED"/>
    <property type="match status" value="1"/>
</dbReference>
<dbReference type="GO" id="GO:0003700">
    <property type="term" value="F:DNA-binding transcription factor activity"/>
    <property type="evidence" value="ECO:0007669"/>
    <property type="project" value="InterPro"/>
</dbReference>
<dbReference type="CDD" id="cd00090">
    <property type="entry name" value="HTH_ARSR"/>
    <property type="match status" value="1"/>
</dbReference>
<keyword evidence="6" id="KW-1185">Reference proteome</keyword>
<dbReference type="EMBL" id="WTYV01000002">
    <property type="protein sequence ID" value="MXO71015.1"/>
    <property type="molecule type" value="Genomic_DNA"/>
</dbReference>
<reference evidence="5 6" key="1">
    <citation type="submission" date="2019-12" db="EMBL/GenBank/DDBJ databases">
        <title>Genomic-based taxomic classification of the family Erythrobacteraceae.</title>
        <authorList>
            <person name="Xu L."/>
        </authorList>
    </citation>
    <scope>NUCLEOTIDE SEQUENCE [LARGE SCALE GENOMIC DNA]</scope>
    <source>
        <strain evidence="5 6">M0322</strain>
    </source>
</reference>
<evidence type="ECO:0000256" key="1">
    <source>
        <dbReference type="ARBA" id="ARBA00023015"/>
    </source>
</evidence>
<feature type="domain" description="HTH arsR-type" evidence="4">
    <location>
        <begin position="9"/>
        <end position="102"/>
    </location>
</feature>
<dbReference type="InterPro" id="IPR011991">
    <property type="entry name" value="ArsR-like_HTH"/>
</dbReference>
<keyword evidence="3" id="KW-0804">Transcription</keyword>
<evidence type="ECO:0000256" key="2">
    <source>
        <dbReference type="ARBA" id="ARBA00023125"/>
    </source>
</evidence>
<dbReference type="PANTHER" id="PTHR43132">
    <property type="entry name" value="ARSENICAL RESISTANCE OPERON REPRESSOR ARSR-RELATED"/>
    <property type="match status" value="1"/>
</dbReference>
<dbReference type="OrthoDB" id="194599at2"/>
<proteinExistence type="predicted"/>
<evidence type="ECO:0000259" key="4">
    <source>
        <dbReference type="PROSITE" id="PS50987"/>
    </source>
</evidence>
<accession>A0A844YRN7</accession>
<dbReference type="AlphaFoldDB" id="A0A844YRN7"/>
<dbReference type="PRINTS" id="PR00778">
    <property type="entry name" value="HTHARSR"/>
</dbReference>
<dbReference type="SMART" id="SM00418">
    <property type="entry name" value="HTH_ARSR"/>
    <property type="match status" value="1"/>
</dbReference>
<dbReference type="Gene3D" id="1.10.10.10">
    <property type="entry name" value="Winged helix-like DNA-binding domain superfamily/Winged helix DNA-binding domain"/>
    <property type="match status" value="1"/>
</dbReference>
<organism evidence="5 6">
    <name type="scientific">Alteraurantiacibacter buctensis</name>
    <dbReference type="NCBI Taxonomy" id="1503981"/>
    <lineage>
        <taxon>Bacteria</taxon>
        <taxon>Pseudomonadati</taxon>
        <taxon>Pseudomonadota</taxon>
        <taxon>Alphaproteobacteria</taxon>
        <taxon>Sphingomonadales</taxon>
        <taxon>Erythrobacteraceae</taxon>
        <taxon>Alteraurantiacibacter</taxon>
    </lineage>
</organism>
<keyword evidence="2" id="KW-0238">DNA-binding</keyword>
<dbReference type="RefSeq" id="WP_160770973.1">
    <property type="nucleotide sequence ID" value="NZ_WTYV01000002.1"/>
</dbReference>
<dbReference type="SUPFAM" id="SSF46785">
    <property type="entry name" value="Winged helix' DNA-binding domain"/>
    <property type="match status" value="1"/>
</dbReference>
<evidence type="ECO:0000313" key="5">
    <source>
        <dbReference type="EMBL" id="MXO71015.1"/>
    </source>
</evidence>
<protein>
    <submittedName>
        <fullName evidence="5">Metalloregulator ArsR/SmtB family transcription factor</fullName>
    </submittedName>
</protein>
<dbReference type="Proteomes" id="UP000466966">
    <property type="component" value="Unassembled WGS sequence"/>
</dbReference>
<dbReference type="GO" id="GO:0003677">
    <property type="term" value="F:DNA binding"/>
    <property type="evidence" value="ECO:0007669"/>
    <property type="project" value="UniProtKB-KW"/>
</dbReference>
<name>A0A844YRN7_9SPHN</name>
<dbReference type="Pfam" id="PF01022">
    <property type="entry name" value="HTH_5"/>
    <property type="match status" value="1"/>
</dbReference>
<dbReference type="InterPro" id="IPR051011">
    <property type="entry name" value="Metal_resp_trans_reg"/>
</dbReference>
<dbReference type="PROSITE" id="PS50987">
    <property type="entry name" value="HTH_ARSR_2"/>
    <property type="match status" value="1"/>
</dbReference>
<evidence type="ECO:0000313" key="6">
    <source>
        <dbReference type="Proteomes" id="UP000466966"/>
    </source>
</evidence>
<evidence type="ECO:0000256" key="3">
    <source>
        <dbReference type="ARBA" id="ARBA00023163"/>
    </source>
</evidence>
<dbReference type="InterPro" id="IPR036390">
    <property type="entry name" value="WH_DNA-bd_sf"/>
</dbReference>
<keyword evidence="1" id="KW-0805">Transcription regulation</keyword>